<dbReference type="Proteomes" id="UP000193240">
    <property type="component" value="Unassembled WGS sequence"/>
</dbReference>
<gene>
    <name evidence="2" type="ORF">B5807_11254</name>
</gene>
<feature type="compositionally biased region" description="Polar residues" evidence="1">
    <location>
        <begin position="8"/>
        <end position="27"/>
    </location>
</feature>
<reference evidence="2 3" key="1">
    <citation type="journal article" date="2017" name="Genome Announc.">
        <title>Genome sequence of the saprophytic ascomycete Epicoccum nigrum ICMP 19927 strain isolated from New Zealand.</title>
        <authorList>
            <person name="Fokin M."/>
            <person name="Fleetwood D."/>
            <person name="Weir B.S."/>
            <person name="Villas-Boas S.G."/>
        </authorList>
    </citation>
    <scope>NUCLEOTIDE SEQUENCE [LARGE SCALE GENOMIC DNA]</scope>
    <source>
        <strain evidence="2 3">ICMP 19927</strain>
    </source>
</reference>
<accession>A0A1Y2LJU1</accession>
<proteinExistence type="predicted"/>
<evidence type="ECO:0000313" key="3">
    <source>
        <dbReference type="Proteomes" id="UP000193240"/>
    </source>
</evidence>
<dbReference type="InParanoid" id="A0A1Y2LJU1"/>
<evidence type="ECO:0000313" key="2">
    <source>
        <dbReference type="EMBL" id="OSS44085.1"/>
    </source>
</evidence>
<feature type="region of interest" description="Disordered" evidence="1">
    <location>
        <begin position="1"/>
        <end position="27"/>
    </location>
</feature>
<sequence length="263" mass="29055">MDSDQSKVSEQPSEGAQNTNQSGNPDQDVQIFQKADVTILPPHSTLVFVEQNVDKNGSTHRLALGAIKMASEQCPLWVYLTSSGGRDCKAHFVYQGGKAVPREQHDRFTLVEPFCYLPTKLPTTLPTKNIEYSTLDILIAYYFIVAGKWPKKPPNGGHGYISTPVLRKACSEVNTGMKTASRVREHNNMARQLSSSASTTLPALPLLLKRKHDDSDLAAPSTKRVAIATDKVQILEATIHTQKDQLTRTITKMQLLEAEVNTL</sequence>
<evidence type="ECO:0000256" key="1">
    <source>
        <dbReference type="SAM" id="MobiDB-lite"/>
    </source>
</evidence>
<protein>
    <submittedName>
        <fullName evidence="2">Uncharacterized protein</fullName>
    </submittedName>
</protein>
<dbReference type="AlphaFoldDB" id="A0A1Y2LJU1"/>
<keyword evidence="3" id="KW-1185">Reference proteome</keyword>
<organism evidence="2 3">
    <name type="scientific">Epicoccum nigrum</name>
    <name type="common">Soil fungus</name>
    <name type="synonym">Epicoccum purpurascens</name>
    <dbReference type="NCBI Taxonomy" id="105696"/>
    <lineage>
        <taxon>Eukaryota</taxon>
        <taxon>Fungi</taxon>
        <taxon>Dikarya</taxon>
        <taxon>Ascomycota</taxon>
        <taxon>Pezizomycotina</taxon>
        <taxon>Dothideomycetes</taxon>
        <taxon>Pleosporomycetidae</taxon>
        <taxon>Pleosporales</taxon>
        <taxon>Pleosporineae</taxon>
        <taxon>Didymellaceae</taxon>
        <taxon>Epicoccum</taxon>
    </lineage>
</organism>
<dbReference type="EMBL" id="KZ107859">
    <property type="protein sequence ID" value="OSS44085.1"/>
    <property type="molecule type" value="Genomic_DNA"/>
</dbReference>
<name>A0A1Y2LJU1_EPING</name>